<dbReference type="InterPro" id="IPR027417">
    <property type="entry name" value="P-loop_NTPase"/>
</dbReference>
<protein>
    <submittedName>
        <fullName evidence="2">PD-(D/E)XK nuclease superfamily protein</fullName>
    </submittedName>
</protein>
<dbReference type="PANTHER" id="PTHR34825:SF1">
    <property type="entry name" value="AAA-ATPASE-LIKE DOMAIN-CONTAINING PROTEIN"/>
    <property type="match status" value="1"/>
</dbReference>
<sequence>MPKKYPIGIQSFDKLREENFLYIDKTPFLHDLVNSAGYYFLSRPRRFGKSLFVNTIEALFQGKKELFKGLFIEDKWNWEQTNPVIKISFSNIDHKEIGLSKAIKIELRSLAKKNGFELESESNGLMFRELIETIAQKNGKVVVLIDEYDKPIIDYLGEDTDKALENQSILKGFYSILKDADDYLRMVFITGVSKFSRVSIFSDLNNLRDLTTNKEFAGICGITQKELENNFTEELRLYDNEKIKLWYNGYTWDLNTKVYNPFSLLNFFVEQGEFKNYWFVTGTPTFLINLSKKRHFFDFEGITLYLEELGAYGIEKIDLVPLMFQTGYLTLKKQNEDDSYELDYPNLEVRRSFLSVLANAYIQDDANSGAILANKLKHSLENGDLEKVQQILNTLFKSIPYTLWQKENEHFYHAIIHLIFKLLGIYADSEVQTSDGRMDALVRLEKYVYCFEFKLDESAEMALAQIEKKEYLTPYLHQNKTCIGIGVNFSKEEKKVKEFIWKKFSA</sequence>
<comment type="caution">
    <text evidence="2">The sequence shown here is derived from an EMBL/GenBank/DDBJ whole genome shotgun (WGS) entry which is preliminary data.</text>
</comment>
<keyword evidence="3" id="KW-1185">Reference proteome</keyword>
<proteinExistence type="predicted"/>
<dbReference type="Pfam" id="PF08011">
    <property type="entry name" value="PDDEXK_9"/>
    <property type="match status" value="1"/>
</dbReference>
<dbReference type="EMBL" id="QGGO01000001">
    <property type="protein sequence ID" value="PWK29211.1"/>
    <property type="molecule type" value="Genomic_DNA"/>
</dbReference>
<organism evidence="2 3">
    <name type="scientific">Arcicella aurantiaca</name>
    <dbReference type="NCBI Taxonomy" id="591202"/>
    <lineage>
        <taxon>Bacteria</taxon>
        <taxon>Pseudomonadati</taxon>
        <taxon>Bacteroidota</taxon>
        <taxon>Cytophagia</taxon>
        <taxon>Cytophagales</taxon>
        <taxon>Flectobacillaceae</taxon>
        <taxon>Arcicella</taxon>
    </lineage>
</organism>
<evidence type="ECO:0000313" key="3">
    <source>
        <dbReference type="Proteomes" id="UP000245489"/>
    </source>
</evidence>
<feature type="domain" description="AAA-ATPase-like" evidence="1">
    <location>
        <begin position="6"/>
        <end position="201"/>
    </location>
</feature>
<dbReference type="InterPro" id="IPR012547">
    <property type="entry name" value="PDDEXK_9"/>
</dbReference>
<dbReference type="InterPro" id="IPR018631">
    <property type="entry name" value="AAA-ATPase-like_dom"/>
</dbReference>
<name>A0A316EHH6_9BACT</name>
<evidence type="ECO:0000259" key="1">
    <source>
        <dbReference type="Pfam" id="PF09820"/>
    </source>
</evidence>
<gene>
    <name evidence="2" type="ORF">LV89_00050</name>
</gene>
<accession>A0A316EHH6</accession>
<dbReference type="Gene3D" id="3.40.50.300">
    <property type="entry name" value="P-loop containing nucleotide triphosphate hydrolases"/>
    <property type="match status" value="1"/>
</dbReference>
<dbReference type="Proteomes" id="UP000245489">
    <property type="component" value="Unassembled WGS sequence"/>
</dbReference>
<dbReference type="PANTHER" id="PTHR34825">
    <property type="entry name" value="CONSERVED PROTEIN, WITH A WEAK D-GALACTARATE DEHYDRATASE/ALTRONATE HYDROLASE DOMAIN"/>
    <property type="match status" value="1"/>
</dbReference>
<dbReference type="Pfam" id="PF09820">
    <property type="entry name" value="AAA-ATPase_like"/>
    <property type="match status" value="1"/>
</dbReference>
<dbReference type="OrthoDB" id="9776605at2"/>
<evidence type="ECO:0000313" key="2">
    <source>
        <dbReference type="EMBL" id="PWK29211.1"/>
    </source>
</evidence>
<dbReference type="RefSeq" id="WP_109740849.1">
    <property type="nucleotide sequence ID" value="NZ_QGGO01000001.1"/>
</dbReference>
<dbReference type="AlphaFoldDB" id="A0A316EHH6"/>
<reference evidence="2 3" key="1">
    <citation type="submission" date="2018-05" db="EMBL/GenBank/DDBJ databases">
        <title>Genomic Encyclopedia of Archaeal and Bacterial Type Strains, Phase II (KMG-II): from individual species to whole genera.</title>
        <authorList>
            <person name="Goeker M."/>
        </authorList>
    </citation>
    <scope>NUCLEOTIDE SEQUENCE [LARGE SCALE GENOMIC DNA]</scope>
    <source>
        <strain evidence="2 3">DSM 22214</strain>
    </source>
</reference>